<protein>
    <recommendedName>
        <fullName evidence="3">Transcriptional regulator</fullName>
    </recommendedName>
</protein>
<reference evidence="1 2" key="1">
    <citation type="submission" date="2017-11" db="EMBL/GenBank/DDBJ databases">
        <title>Sphingomonas oleivorans sp. nov., isolated from oil-contaminated soil.</title>
        <authorList>
            <person name="Wang L."/>
            <person name="Chen L."/>
        </authorList>
    </citation>
    <scope>NUCLEOTIDE SEQUENCE [LARGE SCALE GENOMIC DNA]</scope>
    <source>
        <strain evidence="1 2">K101</strain>
    </source>
</reference>
<dbReference type="RefSeq" id="WP_107394467.1">
    <property type="nucleotide sequence ID" value="NZ_PHHF01000030.1"/>
</dbReference>
<dbReference type="Proteomes" id="UP000241206">
    <property type="component" value="Unassembled WGS sequence"/>
</dbReference>
<gene>
    <name evidence="1" type="ORF">CV103_07150</name>
</gene>
<accession>A0A2T4I4V7</accession>
<dbReference type="EMBL" id="PHHF01000030">
    <property type="protein sequence ID" value="PTD24784.1"/>
    <property type="molecule type" value="Genomic_DNA"/>
</dbReference>
<organism evidence="1 2">
    <name type="scientific">Edaphosphingomonas fennica</name>
    <dbReference type="NCBI Taxonomy" id="114404"/>
    <lineage>
        <taxon>Bacteria</taxon>
        <taxon>Pseudomonadati</taxon>
        <taxon>Pseudomonadota</taxon>
        <taxon>Alphaproteobacteria</taxon>
        <taxon>Sphingomonadales</taxon>
        <taxon>Rhizorhabdaceae</taxon>
        <taxon>Edaphosphingomonas</taxon>
    </lineage>
</organism>
<evidence type="ECO:0000313" key="1">
    <source>
        <dbReference type="EMBL" id="PTD24784.1"/>
    </source>
</evidence>
<evidence type="ECO:0000313" key="2">
    <source>
        <dbReference type="Proteomes" id="UP000241206"/>
    </source>
</evidence>
<keyword evidence="2" id="KW-1185">Reference proteome</keyword>
<name>A0A2T4I4V7_9SPHN</name>
<dbReference type="AlphaFoldDB" id="A0A2T4I4V7"/>
<sequence length="224" mass="24820">MSSLAQQVTAAGLADHILSERQIGDLLGGGDARRYGLVNRALKDGSLLRMKRGTYVLGKRYRSETVHPFTIAQGLVPGSYVSFESALAHHGWIPEAVFVTASVSPGRKTLRFETPDFGAFSFHPLAIADYRFLTGVDRVQMGKLTAFVAQPLRALLDLVALRKEEWAGLEWLTQGMRIDEDMLFGLRRKDFAKLKSVYKHKAVNGFLTALESAVLARKRPSVDD</sequence>
<evidence type="ECO:0008006" key="3">
    <source>
        <dbReference type="Google" id="ProtNLM"/>
    </source>
</evidence>
<comment type="caution">
    <text evidence="1">The sequence shown here is derived from an EMBL/GenBank/DDBJ whole genome shotgun (WGS) entry which is preliminary data.</text>
</comment>
<proteinExistence type="predicted"/>